<sequence>MTTTRLDRWERRTEWPLAGSAAVFLAAYAWPILEPSLVHGWRRACEITVYAAWLLFAVDYTARVVLADRRLHFVLHHLPDLAAVALPVLRPLRLLRLIALIRVLNRRATDSLQGRVALYVSSSVVVVIFVAALAELDAERGHIGARIQTFGDAVWWAITTVTTVGYGDRYPVTTDGRLVAVGLMLAGIALIGVVTASIASWLIANVRAAEADTEHALQRQITALHTELLEIKALLKADAADR</sequence>
<evidence type="ECO:0000259" key="9">
    <source>
        <dbReference type="Pfam" id="PF07885"/>
    </source>
</evidence>
<evidence type="ECO:0000256" key="6">
    <source>
        <dbReference type="ARBA" id="ARBA00023136"/>
    </source>
</evidence>
<evidence type="ECO:0000256" key="5">
    <source>
        <dbReference type="ARBA" id="ARBA00023065"/>
    </source>
</evidence>
<feature type="transmembrane region" description="Helical" evidence="8">
    <location>
        <begin position="178"/>
        <end position="204"/>
    </location>
</feature>
<feature type="transmembrane region" description="Helical" evidence="8">
    <location>
        <begin position="116"/>
        <end position="134"/>
    </location>
</feature>
<organism evidence="10 11">
    <name type="scientific">Jatrophihabitans telluris</name>
    <dbReference type="NCBI Taxonomy" id="2038343"/>
    <lineage>
        <taxon>Bacteria</taxon>
        <taxon>Bacillati</taxon>
        <taxon>Actinomycetota</taxon>
        <taxon>Actinomycetes</taxon>
        <taxon>Jatrophihabitantales</taxon>
        <taxon>Jatrophihabitantaceae</taxon>
        <taxon>Jatrophihabitans</taxon>
    </lineage>
</organism>
<evidence type="ECO:0000313" key="10">
    <source>
        <dbReference type="EMBL" id="UQX86940.1"/>
    </source>
</evidence>
<reference evidence="10" key="1">
    <citation type="journal article" date="2018" name="Int. J. Syst. Evol. Microbiol.">
        <title>Jatrophihabitans telluris sp. nov., isolated from sediment soil of lava forest wetlands and the emended description of the genus Jatrophihabitans.</title>
        <authorList>
            <person name="Lee K.C."/>
            <person name="Suh M.K."/>
            <person name="Eom M.K."/>
            <person name="Kim K.K."/>
            <person name="Kim J.S."/>
            <person name="Kim D.S."/>
            <person name="Ko S.H."/>
            <person name="Shin Y.K."/>
            <person name="Lee J.S."/>
        </authorList>
    </citation>
    <scope>NUCLEOTIDE SEQUENCE</scope>
    <source>
        <strain evidence="10">N237</strain>
    </source>
</reference>
<evidence type="ECO:0000256" key="2">
    <source>
        <dbReference type="ARBA" id="ARBA00022448"/>
    </source>
</evidence>
<dbReference type="Pfam" id="PF07885">
    <property type="entry name" value="Ion_trans_2"/>
    <property type="match status" value="1"/>
</dbReference>
<protein>
    <submittedName>
        <fullName evidence="10">Potassium channel family protein</fullName>
    </submittedName>
</protein>
<dbReference type="InterPro" id="IPR013099">
    <property type="entry name" value="K_chnl_dom"/>
</dbReference>
<keyword evidence="3 8" id="KW-0812">Transmembrane</keyword>
<dbReference type="PRINTS" id="PR00169">
    <property type="entry name" value="KCHANNEL"/>
</dbReference>
<dbReference type="InterPro" id="IPR027359">
    <property type="entry name" value="Volt_channel_dom_sf"/>
</dbReference>
<evidence type="ECO:0000256" key="3">
    <source>
        <dbReference type="ARBA" id="ARBA00022692"/>
    </source>
</evidence>
<dbReference type="GO" id="GO:0034220">
    <property type="term" value="P:monoatomic ion transmembrane transport"/>
    <property type="evidence" value="ECO:0007669"/>
    <property type="project" value="UniProtKB-KW"/>
</dbReference>
<keyword evidence="4 8" id="KW-1133">Transmembrane helix</keyword>
<dbReference type="Gene3D" id="1.20.5.110">
    <property type="match status" value="1"/>
</dbReference>
<evidence type="ECO:0000313" key="11">
    <source>
        <dbReference type="Proteomes" id="UP001056336"/>
    </source>
</evidence>
<evidence type="ECO:0000256" key="1">
    <source>
        <dbReference type="ARBA" id="ARBA00004141"/>
    </source>
</evidence>
<keyword evidence="2" id="KW-0813">Transport</keyword>
<name>A0ABY4QVD0_9ACTN</name>
<dbReference type="PANTHER" id="PTHR11537:SF254">
    <property type="entry name" value="POTASSIUM VOLTAGE-GATED CHANNEL PROTEIN SHAB"/>
    <property type="match status" value="1"/>
</dbReference>
<dbReference type="Gene3D" id="1.10.287.70">
    <property type="match status" value="1"/>
</dbReference>
<dbReference type="PANTHER" id="PTHR11537">
    <property type="entry name" value="VOLTAGE-GATED POTASSIUM CHANNEL"/>
    <property type="match status" value="1"/>
</dbReference>
<dbReference type="RefSeq" id="WP_249769351.1">
    <property type="nucleotide sequence ID" value="NZ_CP097332.1"/>
</dbReference>
<keyword evidence="5" id="KW-0406">Ion transport</keyword>
<dbReference type="InterPro" id="IPR028325">
    <property type="entry name" value="VG_K_chnl"/>
</dbReference>
<keyword evidence="11" id="KW-1185">Reference proteome</keyword>
<accession>A0ABY4QVD0</accession>
<dbReference type="Gene3D" id="1.20.120.350">
    <property type="entry name" value="Voltage-gated potassium channels. Chain C"/>
    <property type="match status" value="1"/>
</dbReference>
<feature type="transmembrane region" description="Helical" evidence="8">
    <location>
        <begin position="15"/>
        <end position="33"/>
    </location>
</feature>
<evidence type="ECO:0000256" key="4">
    <source>
        <dbReference type="ARBA" id="ARBA00022989"/>
    </source>
</evidence>
<gene>
    <name evidence="10" type="ORF">M6D93_11550</name>
</gene>
<feature type="domain" description="Potassium channel" evidence="9">
    <location>
        <begin position="129"/>
        <end position="203"/>
    </location>
</feature>
<keyword evidence="7 10" id="KW-0407">Ion channel</keyword>
<feature type="transmembrane region" description="Helical" evidence="8">
    <location>
        <begin position="45"/>
        <end position="62"/>
    </location>
</feature>
<keyword evidence="6 8" id="KW-0472">Membrane</keyword>
<reference evidence="10" key="2">
    <citation type="submission" date="2022-05" db="EMBL/GenBank/DDBJ databases">
        <authorList>
            <person name="Kim J.-S."/>
            <person name="Lee K."/>
            <person name="Suh M."/>
            <person name="Eom M."/>
            <person name="Kim J.-S."/>
            <person name="Kim D.-S."/>
            <person name="Ko S.-H."/>
            <person name="Shin Y."/>
            <person name="Lee J.-S."/>
        </authorList>
    </citation>
    <scope>NUCLEOTIDE SEQUENCE</scope>
    <source>
        <strain evidence="10">N237</strain>
    </source>
</reference>
<proteinExistence type="predicted"/>
<dbReference type="Proteomes" id="UP001056336">
    <property type="component" value="Chromosome"/>
</dbReference>
<dbReference type="EMBL" id="CP097332">
    <property type="protein sequence ID" value="UQX86940.1"/>
    <property type="molecule type" value="Genomic_DNA"/>
</dbReference>
<comment type="subcellular location">
    <subcellularLocation>
        <location evidence="1">Membrane</location>
        <topology evidence="1">Multi-pass membrane protein</topology>
    </subcellularLocation>
</comment>
<evidence type="ECO:0000256" key="8">
    <source>
        <dbReference type="SAM" id="Phobius"/>
    </source>
</evidence>
<dbReference type="SUPFAM" id="SSF81324">
    <property type="entry name" value="Voltage-gated potassium channels"/>
    <property type="match status" value="1"/>
</dbReference>
<evidence type="ECO:0000256" key="7">
    <source>
        <dbReference type="ARBA" id="ARBA00023303"/>
    </source>
</evidence>